<sequence>MPSVPLKLFFDGGCRPNPGRIEIGVVVRGVTHILDDCGHGTNSDAEWLAAIHALRIARELGAVSVDLRGDSALVVGQVRGNARCRSAELRAHRDAFQALAATFETVKIRHVGRSHNLAGIALARLHPR</sequence>
<dbReference type="Gene3D" id="3.30.420.10">
    <property type="entry name" value="Ribonuclease H-like superfamily/Ribonuclease H"/>
    <property type="match status" value="1"/>
</dbReference>
<evidence type="ECO:0000313" key="2">
    <source>
        <dbReference type="EMBL" id="PTM44728.1"/>
    </source>
</evidence>
<dbReference type="PROSITE" id="PS50879">
    <property type="entry name" value="RNASE_H_1"/>
    <property type="match status" value="1"/>
</dbReference>
<proteinExistence type="predicted"/>
<dbReference type="GO" id="GO:0003676">
    <property type="term" value="F:nucleic acid binding"/>
    <property type="evidence" value="ECO:0007669"/>
    <property type="project" value="InterPro"/>
</dbReference>
<dbReference type="InterPro" id="IPR002156">
    <property type="entry name" value="RNaseH_domain"/>
</dbReference>
<evidence type="ECO:0000313" key="3">
    <source>
        <dbReference type="Proteomes" id="UP000240996"/>
    </source>
</evidence>
<comment type="caution">
    <text evidence="2">The sequence shown here is derived from an EMBL/GenBank/DDBJ whole genome shotgun (WGS) entry which is preliminary data.</text>
</comment>
<protein>
    <submittedName>
        <fullName evidence="2">Ribonuclease HI</fullName>
    </submittedName>
</protein>
<dbReference type="CDD" id="cd09279">
    <property type="entry name" value="RNase_HI_like"/>
    <property type="match status" value="1"/>
</dbReference>
<dbReference type="InterPro" id="IPR036397">
    <property type="entry name" value="RNaseH_sf"/>
</dbReference>
<reference evidence="2 3" key="1">
    <citation type="submission" date="2018-04" db="EMBL/GenBank/DDBJ databases">
        <title>Genomic Encyclopedia of Type Strains, Phase III (KMG-III): the genomes of soil and plant-associated and newly described type strains.</title>
        <authorList>
            <person name="Whitman W."/>
        </authorList>
    </citation>
    <scope>NUCLEOTIDE SEQUENCE [LARGE SCALE GENOMIC DNA]</scope>
    <source>
        <strain evidence="2 3">NW12</strain>
    </source>
</reference>
<evidence type="ECO:0000259" key="1">
    <source>
        <dbReference type="PROSITE" id="PS50879"/>
    </source>
</evidence>
<gene>
    <name evidence="2" type="ORF">C8J24_2937</name>
</gene>
<dbReference type="AlphaFoldDB" id="A0A2T4YMV7"/>
<dbReference type="EMBL" id="PZZN01000003">
    <property type="protein sequence ID" value="PTM44728.1"/>
    <property type="molecule type" value="Genomic_DNA"/>
</dbReference>
<dbReference type="PANTHER" id="PTHR47723">
    <property type="entry name" value="OS05G0353850 PROTEIN"/>
    <property type="match status" value="1"/>
</dbReference>
<dbReference type="RefSeq" id="WP_107934261.1">
    <property type="nucleotide sequence ID" value="NZ_PZZN01000003.1"/>
</dbReference>
<dbReference type="InterPro" id="IPR053151">
    <property type="entry name" value="RNase_H-like"/>
</dbReference>
<keyword evidence="3" id="KW-1185">Reference proteome</keyword>
<dbReference type="Pfam" id="PF13456">
    <property type="entry name" value="RVT_3"/>
    <property type="match status" value="1"/>
</dbReference>
<organism evidence="2 3">
    <name type="scientific">Sphingomonas aerolata</name>
    <dbReference type="NCBI Taxonomy" id="185951"/>
    <lineage>
        <taxon>Bacteria</taxon>
        <taxon>Pseudomonadati</taxon>
        <taxon>Pseudomonadota</taxon>
        <taxon>Alphaproteobacteria</taxon>
        <taxon>Sphingomonadales</taxon>
        <taxon>Sphingomonadaceae</taxon>
        <taxon>Sphingomonas</taxon>
    </lineage>
</organism>
<dbReference type="GO" id="GO:0004523">
    <property type="term" value="F:RNA-DNA hybrid ribonuclease activity"/>
    <property type="evidence" value="ECO:0007669"/>
    <property type="project" value="InterPro"/>
</dbReference>
<dbReference type="PANTHER" id="PTHR47723:SF19">
    <property type="entry name" value="POLYNUCLEOTIDYL TRANSFERASE, RIBONUCLEASE H-LIKE SUPERFAMILY PROTEIN"/>
    <property type="match status" value="1"/>
</dbReference>
<dbReference type="InterPro" id="IPR012337">
    <property type="entry name" value="RNaseH-like_sf"/>
</dbReference>
<feature type="domain" description="RNase H type-1" evidence="1">
    <location>
        <begin position="2"/>
        <end position="128"/>
    </location>
</feature>
<dbReference type="SUPFAM" id="SSF53098">
    <property type="entry name" value="Ribonuclease H-like"/>
    <property type="match status" value="1"/>
</dbReference>
<accession>A0A2T4YMV7</accession>
<dbReference type="Proteomes" id="UP000240996">
    <property type="component" value="Unassembled WGS sequence"/>
</dbReference>
<name>A0A2T4YMV7_9SPHN</name>